<dbReference type="AlphaFoldDB" id="A0A8D8JWW3"/>
<dbReference type="EMBL" id="HBUE01190546">
    <property type="protein sequence ID" value="CAG6524957.1"/>
    <property type="molecule type" value="Transcribed_RNA"/>
</dbReference>
<protein>
    <submittedName>
        <fullName evidence="1">(northern house mosquito) hypothetical protein</fullName>
    </submittedName>
</protein>
<sequence>MFDVSGRVFTGPDNLYAMQLRFHLNRIALIADIDKRSPSNRIQTGNLLGFLWIKLIDGTIFLKLLRAKAKTTPTGRLKSSVLELSSTLRFEQLFHNVASRIEPKQIGSQLARWQNIIKKQLVGLQSITYSPSTTQPHTPLPDADLLETGVLPLRQPTTVVAGVSNTNSAH</sequence>
<name>A0A8D8JWW3_CULPI</name>
<accession>A0A8D8JWW3</accession>
<dbReference type="EMBL" id="HBUE01296428">
    <property type="protein sequence ID" value="CAG6576646.1"/>
    <property type="molecule type" value="Transcribed_RNA"/>
</dbReference>
<organism evidence="1">
    <name type="scientific">Culex pipiens</name>
    <name type="common">House mosquito</name>
    <dbReference type="NCBI Taxonomy" id="7175"/>
    <lineage>
        <taxon>Eukaryota</taxon>
        <taxon>Metazoa</taxon>
        <taxon>Ecdysozoa</taxon>
        <taxon>Arthropoda</taxon>
        <taxon>Hexapoda</taxon>
        <taxon>Insecta</taxon>
        <taxon>Pterygota</taxon>
        <taxon>Neoptera</taxon>
        <taxon>Endopterygota</taxon>
        <taxon>Diptera</taxon>
        <taxon>Nematocera</taxon>
        <taxon>Culicoidea</taxon>
        <taxon>Culicidae</taxon>
        <taxon>Culicinae</taxon>
        <taxon>Culicini</taxon>
        <taxon>Culex</taxon>
        <taxon>Culex</taxon>
    </lineage>
</organism>
<reference evidence="1" key="1">
    <citation type="submission" date="2021-05" db="EMBL/GenBank/DDBJ databases">
        <authorList>
            <person name="Alioto T."/>
            <person name="Alioto T."/>
            <person name="Gomez Garrido J."/>
        </authorList>
    </citation>
    <scope>NUCLEOTIDE SEQUENCE</scope>
</reference>
<evidence type="ECO:0000313" key="1">
    <source>
        <dbReference type="EMBL" id="CAG6576646.1"/>
    </source>
</evidence>
<proteinExistence type="predicted"/>